<organism evidence="1 2">
    <name type="scientific">Cirrhinus molitorella</name>
    <name type="common">mud carp</name>
    <dbReference type="NCBI Taxonomy" id="172907"/>
    <lineage>
        <taxon>Eukaryota</taxon>
        <taxon>Metazoa</taxon>
        <taxon>Chordata</taxon>
        <taxon>Craniata</taxon>
        <taxon>Vertebrata</taxon>
        <taxon>Euteleostomi</taxon>
        <taxon>Actinopterygii</taxon>
        <taxon>Neopterygii</taxon>
        <taxon>Teleostei</taxon>
        <taxon>Ostariophysi</taxon>
        <taxon>Cypriniformes</taxon>
        <taxon>Cyprinidae</taxon>
        <taxon>Labeoninae</taxon>
        <taxon>Labeonini</taxon>
        <taxon>Cirrhinus</taxon>
    </lineage>
</organism>
<dbReference type="EMBL" id="JAUYZG010000020">
    <property type="protein sequence ID" value="KAK2876294.1"/>
    <property type="molecule type" value="Genomic_DNA"/>
</dbReference>
<reference evidence="1" key="1">
    <citation type="submission" date="2023-08" db="EMBL/GenBank/DDBJ databases">
        <title>Chromosome-level Genome Assembly of mud carp (Cirrhinus molitorella).</title>
        <authorList>
            <person name="Liu H."/>
        </authorList>
    </citation>
    <scope>NUCLEOTIDE SEQUENCE</scope>
    <source>
        <strain evidence="1">Prfri</strain>
        <tissue evidence="1">Muscle</tissue>
    </source>
</reference>
<evidence type="ECO:0000313" key="1">
    <source>
        <dbReference type="EMBL" id="KAK2876294.1"/>
    </source>
</evidence>
<keyword evidence="2" id="KW-1185">Reference proteome</keyword>
<protein>
    <submittedName>
        <fullName evidence="1">Uncharacterized protein</fullName>
    </submittedName>
</protein>
<dbReference type="AlphaFoldDB" id="A0AA88P576"/>
<sequence length="192" mass="21228">MPKKSQCRYVCQKAFRFPESHSLCRLRFRGLFLHSASEQPRERAALHLLTTPALAPQAFPPCHTCKTQRRKAALHVDTCTEVERSCMFAVNSGVKEKEFPYLCRLDASEPDPKLYILQLCVSASSCFLFSPLPPLTSFWPFLSFALSLSPSLNTCVQLVAVPDSGYEMSCGQVSLKGSGGGCLSIRCLSISN</sequence>
<dbReference type="Proteomes" id="UP001187343">
    <property type="component" value="Unassembled WGS sequence"/>
</dbReference>
<comment type="caution">
    <text evidence="1">The sequence shown here is derived from an EMBL/GenBank/DDBJ whole genome shotgun (WGS) entry which is preliminary data.</text>
</comment>
<accession>A0AA88P576</accession>
<gene>
    <name evidence="1" type="ORF">Q8A67_020390</name>
</gene>
<name>A0AA88P576_9TELE</name>
<evidence type="ECO:0000313" key="2">
    <source>
        <dbReference type="Proteomes" id="UP001187343"/>
    </source>
</evidence>
<proteinExistence type="predicted"/>